<feature type="compositionally biased region" description="Acidic residues" evidence="1">
    <location>
        <begin position="609"/>
        <end position="618"/>
    </location>
</feature>
<dbReference type="AlphaFoldDB" id="A0A0C3F3U9"/>
<dbReference type="InParanoid" id="A0A0C3F3U9"/>
<reference evidence="3" key="2">
    <citation type="submission" date="2015-01" db="EMBL/GenBank/DDBJ databases">
        <title>Evolutionary Origins and Diversification of the Mycorrhizal Mutualists.</title>
        <authorList>
            <consortium name="DOE Joint Genome Institute"/>
            <consortium name="Mycorrhizal Genomics Consortium"/>
            <person name="Kohler A."/>
            <person name="Kuo A."/>
            <person name="Nagy L.G."/>
            <person name="Floudas D."/>
            <person name="Copeland A."/>
            <person name="Barry K.W."/>
            <person name="Cichocki N."/>
            <person name="Veneault-Fourrey C."/>
            <person name="LaButti K."/>
            <person name="Lindquist E.A."/>
            <person name="Lipzen A."/>
            <person name="Lundell T."/>
            <person name="Morin E."/>
            <person name="Murat C."/>
            <person name="Riley R."/>
            <person name="Ohm R."/>
            <person name="Sun H."/>
            <person name="Tunlid A."/>
            <person name="Henrissat B."/>
            <person name="Grigoriev I.V."/>
            <person name="Hibbett D.S."/>
            <person name="Martin F."/>
        </authorList>
    </citation>
    <scope>NUCLEOTIDE SEQUENCE [LARGE SCALE GENOMIC DNA]</scope>
    <source>
        <strain evidence="3">F 1598</strain>
    </source>
</reference>
<name>A0A0C3F3U9_PILCF</name>
<accession>A0A0C3F3U9</accession>
<dbReference type="STRING" id="765440.A0A0C3F3U9"/>
<organism evidence="2 3">
    <name type="scientific">Piloderma croceum (strain F 1598)</name>
    <dbReference type="NCBI Taxonomy" id="765440"/>
    <lineage>
        <taxon>Eukaryota</taxon>
        <taxon>Fungi</taxon>
        <taxon>Dikarya</taxon>
        <taxon>Basidiomycota</taxon>
        <taxon>Agaricomycotina</taxon>
        <taxon>Agaricomycetes</taxon>
        <taxon>Agaricomycetidae</taxon>
        <taxon>Atheliales</taxon>
        <taxon>Atheliaceae</taxon>
        <taxon>Piloderma</taxon>
    </lineage>
</organism>
<evidence type="ECO:0000313" key="2">
    <source>
        <dbReference type="EMBL" id="KIM79440.1"/>
    </source>
</evidence>
<feature type="region of interest" description="Disordered" evidence="1">
    <location>
        <begin position="605"/>
        <end position="631"/>
    </location>
</feature>
<evidence type="ECO:0000256" key="1">
    <source>
        <dbReference type="SAM" id="MobiDB-lite"/>
    </source>
</evidence>
<evidence type="ECO:0000313" key="3">
    <source>
        <dbReference type="Proteomes" id="UP000054166"/>
    </source>
</evidence>
<reference evidence="2 3" key="1">
    <citation type="submission" date="2014-04" db="EMBL/GenBank/DDBJ databases">
        <authorList>
            <consortium name="DOE Joint Genome Institute"/>
            <person name="Kuo A."/>
            <person name="Tarkka M."/>
            <person name="Buscot F."/>
            <person name="Kohler A."/>
            <person name="Nagy L.G."/>
            <person name="Floudas D."/>
            <person name="Copeland A."/>
            <person name="Barry K.W."/>
            <person name="Cichocki N."/>
            <person name="Veneault-Fourrey C."/>
            <person name="LaButti K."/>
            <person name="Lindquist E.A."/>
            <person name="Lipzen A."/>
            <person name="Lundell T."/>
            <person name="Morin E."/>
            <person name="Murat C."/>
            <person name="Sun H."/>
            <person name="Tunlid A."/>
            <person name="Henrissat B."/>
            <person name="Grigoriev I.V."/>
            <person name="Hibbett D.S."/>
            <person name="Martin F."/>
            <person name="Nordberg H.P."/>
            <person name="Cantor M.N."/>
            <person name="Hua S.X."/>
        </authorList>
    </citation>
    <scope>NUCLEOTIDE SEQUENCE [LARGE SCALE GENOMIC DNA]</scope>
    <source>
        <strain evidence="2 3">F 1598</strain>
    </source>
</reference>
<protein>
    <submittedName>
        <fullName evidence="2">Uncharacterized protein</fullName>
    </submittedName>
</protein>
<dbReference type="OrthoDB" id="3261690at2759"/>
<dbReference type="HOGENOM" id="CLU_327899_0_0_1"/>
<keyword evidence="3" id="KW-1185">Reference proteome</keyword>
<gene>
    <name evidence="2" type="ORF">PILCRDRAFT_823358</name>
</gene>
<sequence length="827" mass="94287">MNHPDEDLPELQISIQEFVILAQNLSKPGQELEKFIRFVLAGRLQINDRLFRIFVNARQGVAAPLLSDRQTYRDIDSAIGINRDLPFTSSMAIFPLAAFRDTLTKDNHLKYSLTHLEGTPSIPIHKIPNMALGTVHRRHITRMFFPRMYQRGESPALSTETRTLIYEQCLRPAVLDINPIDQSRYPITYSAAMALYRDNNGHFHFGTIDFPSRLLSKLATKLLGLFQEHEGLEDAFFVHELRGTKGVSHHDPQNAEERRRALDDVFRIFDAQLLKVDEWVIDIAIEVRQSGHVLQWLTNGHRRILEFLLPSAIEGKIDAILASKSQYLQDLSAQLGDIGGFRALPASRGKADGVLYINVYTTDKSATYQLHDGIFKRRKPWHLFPGVIEKLVTDLEKITDTFRDCGDTAGGLEGNARMEIRVPLRLADKVLVDIPDALFQDTLVSYECPTFWWFKYYRMAALYHVVENLQSANRITRIKPVSLSLGALVTYQINALIYRPAEGRSEDILLKAACQHVLNDENTATHPIMYGRGVYFMSDITSSDGTYRLPEARIIGEDILVDLYRRDFLEDIEAEFDEPLVPNKALREPPTRRSRKRTMAYVLHASSSGEDDEAEGGDVPETPRNVGGTAASEFEELVVDPRTTSRLSDIKRCFASDIFQLAPNPKSDLEQPWILLDPTQKEQTKIYIFRSQDISQVFSQAQYRIMSGTDWKDTVFRRYFPAKGATMAKALQHFPSASYYMLWEALMNRLDEDKAKITRDHILNWFDTLRWVPHPESDRMWSTREATGRSWVRVPPGPAQNCPRLALNPRFGGELGLNMVECPTGTG</sequence>
<proteinExistence type="predicted"/>
<dbReference type="Proteomes" id="UP000054166">
    <property type="component" value="Unassembled WGS sequence"/>
</dbReference>
<dbReference type="EMBL" id="KN833009">
    <property type="protein sequence ID" value="KIM79440.1"/>
    <property type="molecule type" value="Genomic_DNA"/>
</dbReference>